<evidence type="ECO:0000313" key="6">
    <source>
        <dbReference type="Proteomes" id="UP001642487"/>
    </source>
</evidence>
<dbReference type="EMBL" id="OZ021736">
    <property type="protein sequence ID" value="CAK9314161.1"/>
    <property type="molecule type" value="Genomic_DNA"/>
</dbReference>
<keyword evidence="3" id="KW-0560">Oxidoreductase</keyword>
<feature type="domain" description="Lipoxygenase" evidence="4">
    <location>
        <begin position="1"/>
        <end position="310"/>
    </location>
</feature>
<evidence type="ECO:0000259" key="4">
    <source>
        <dbReference type="PROSITE" id="PS51393"/>
    </source>
</evidence>
<dbReference type="Proteomes" id="UP001642487">
    <property type="component" value="Chromosome 2"/>
</dbReference>
<dbReference type="PROSITE" id="PS51393">
    <property type="entry name" value="LIPOXYGENASE_3"/>
    <property type="match status" value="1"/>
</dbReference>
<dbReference type="InterPro" id="IPR013819">
    <property type="entry name" value="LipOase_C"/>
</dbReference>
<accession>A0ABP0Y150</accession>
<gene>
    <name evidence="5" type="ORF">CITCOLO1_LOCUS5903</name>
</gene>
<proteinExistence type="predicted"/>
<dbReference type="InterPro" id="IPR036226">
    <property type="entry name" value="LipOase_C_sf"/>
</dbReference>
<dbReference type="Pfam" id="PF00305">
    <property type="entry name" value="Lipoxygenase"/>
    <property type="match status" value="2"/>
</dbReference>
<evidence type="ECO:0000256" key="2">
    <source>
        <dbReference type="ARBA" id="ARBA00022964"/>
    </source>
</evidence>
<dbReference type="PANTHER" id="PTHR11771">
    <property type="entry name" value="LIPOXYGENASE"/>
    <property type="match status" value="1"/>
</dbReference>
<keyword evidence="6" id="KW-1185">Reference proteome</keyword>
<evidence type="ECO:0000313" key="5">
    <source>
        <dbReference type="EMBL" id="CAK9314161.1"/>
    </source>
</evidence>
<dbReference type="Gene3D" id="3.10.450.60">
    <property type="match status" value="2"/>
</dbReference>
<keyword evidence="1" id="KW-0479">Metal-binding</keyword>
<name>A0ABP0Y150_9ROSI</name>
<dbReference type="InterPro" id="IPR000907">
    <property type="entry name" value="LipOase"/>
</dbReference>
<protein>
    <recommendedName>
        <fullName evidence="4">Lipoxygenase domain-containing protein</fullName>
    </recommendedName>
</protein>
<dbReference type="Gene3D" id="1.20.245.10">
    <property type="entry name" value="Lipoxygenase-1, Domain 5"/>
    <property type="match status" value="1"/>
</dbReference>
<evidence type="ECO:0000256" key="3">
    <source>
        <dbReference type="ARBA" id="ARBA00023002"/>
    </source>
</evidence>
<dbReference type="SUPFAM" id="SSF48484">
    <property type="entry name" value="Lipoxigenase"/>
    <property type="match status" value="1"/>
</dbReference>
<dbReference type="Gene3D" id="4.10.375.10">
    <property type="entry name" value="Lipoxygenase-1, Domain 2"/>
    <property type="match status" value="1"/>
</dbReference>
<sequence length="310" mass="35411">MEKACSWRFRAVPLPRHCRTGRPACEKDPSSKQRCHDSKFYVPRDEQFSEVKEQMFQPINPGKKNSLGNVPFSDLPQIEAILRDLKTILQFDQPAFQSDTLSDIFQDVPPPEPPRGLPFMSKLDKNKYGDAESQFNTKLVGTLIGASITIEEAIEKKKLLVLDYHDILMPYVKKDIVILGTLMSLGIELTWLPMYSGDKQWREVFTPSIKGTNLWLWRLAKAHVLSHDSCVHQVVIHWQLSMIAPNLYAIASSFSIQYAHKCKPRESLVNVGGIIESTFSTASLSMELSSLVYKEEWRFDQQALPDDLIR</sequence>
<keyword evidence="2" id="KW-0223">Dioxygenase</keyword>
<organism evidence="5 6">
    <name type="scientific">Citrullus colocynthis</name>
    <name type="common">colocynth</name>
    <dbReference type="NCBI Taxonomy" id="252529"/>
    <lineage>
        <taxon>Eukaryota</taxon>
        <taxon>Viridiplantae</taxon>
        <taxon>Streptophyta</taxon>
        <taxon>Embryophyta</taxon>
        <taxon>Tracheophyta</taxon>
        <taxon>Spermatophyta</taxon>
        <taxon>Magnoliopsida</taxon>
        <taxon>eudicotyledons</taxon>
        <taxon>Gunneridae</taxon>
        <taxon>Pentapetalae</taxon>
        <taxon>rosids</taxon>
        <taxon>fabids</taxon>
        <taxon>Cucurbitales</taxon>
        <taxon>Cucurbitaceae</taxon>
        <taxon>Benincaseae</taxon>
        <taxon>Citrullus</taxon>
    </lineage>
</organism>
<reference evidence="5 6" key="1">
    <citation type="submission" date="2024-03" db="EMBL/GenBank/DDBJ databases">
        <authorList>
            <person name="Gkanogiannis A."/>
            <person name="Becerra Lopez-Lavalle L."/>
        </authorList>
    </citation>
    <scope>NUCLEOTIDE SEQUENCE [LARGE SCALE GENOMIC DNA]</scope>
</reference>
<evidence type="ECO:0000256" key="1">
    <source>
        <dbReference type="ARBA" id="ARBA00022723"/>
    </source>
</evidence>